<dbReference type="Proteomes" id="UP001161137">
    <property type="component" value="Unassembled WGS sequence"/>
</dbReference>
<gene>
    <name evidence="1" type="ORF">N5D41_19605</name>
</gene>
<dbReference type="RefSeq" id="WP_146746873.1">
    <property type="nucleotide sequence ID" value="NZ_JACFYY010000015.1"/>
</dbReference>
<organism evidence="1 2">
    <name type="scientific">Ectopseudomonas toyotomiensis</name>
    <dbReference type="NCBI Taxonomy" id="554344"/>
    <lineage>
        <taxon>Bacteria</taxon>
        <taxon>Pseudomonadati</taxon>
        <taxon>Pseudomonadota</taxon>
        <taxon>Gammaproteobacteria</taxon>
        <taxon>Pseudomonadales</taxon>
        <taxon>Pseudomonadaceae</taxon>
        <taxon>Ectopseudomonas</taxon>
    </lineage>
</organism>
<evidence type="ECO:0000313" key="1">
    <source>
        <dbReference type="EMBL" id="MDH0703695.1"/>
    </source>
</evidence>
<name>A0AA42LMI4_9GAMM</name>
<dbReference type="EMBL" id="JAOCDH010000026">
    <property type="protein sequence ID" value="MDH0703695.1"/>
    <property type="molecule type" value="Genomic_DNA"/>
</dbReference>
<accession>A0AA42LMI4</accession>
<dbReference type="AlphaFoldDB" id="A0AA42LMI4"/>
<proteinExistence type="predicted"/>
<sequence length="179" mass="20626">MSRYSKGETSKAKLKEKQAKTQSLLNKIILLRKAVRDNQRIPTLDVFKSKRGIPFKATLAWEDGTLEVSSCSYNTSQEPYNKEYAEQLSVALKAYNELTTAAEAPPPQKRTTKRSQQEEITILKNQIDYLTNTVAEMYRAYIQLTSRVDEQTRQDLRYQQVLKSHTQALDRAHLTLVKL</sequence>
<comment type="caution">
    <text evidence="1">The sequence shown here is derived from an EMBL/GenBank/DDBJ whole genome shotgun (WGS) entry which is preliminary data.</text>
</comment>
<evidence type="ECO:0000313" key="2">
    <source>
        <dbReference type="Proteomes" id="UP001161137"/>
    </source>
</evidence>
<reference evidence="1" key="1">
    <citation type="submission" date="2022-09" db="EMBL/GenBank/DDBJ databases">
        <title>Intensive care unit water sources are persistently colonized with multi-drug resistant bacteria and are the site of extensive horizontal gene transfer of antibiotic resistance genes.</title>
        <authorList>
            <person name="Diorio-Toth L."/>
        </authorList>
    </citation>
    <scope>NUCLEOTIDE SEQUENCE</scope>
    <source>
        <strain evidence="1">GD03863</strain>
    </source>
</reference>
<protein>
    <submittedName>
        <fullName evidence="1">Uncharacterized protein</fullName>
    </submittedName>
</protein>